<accession>A0A6I4HN93</accession>
<organism evidence="2 3">
    <name type="scientific">Acinetobacter baumannii</name>
    <dbReference type="NCBI Taxonomy" id="470"/>
    <lineage>
        <taxon>Bacteria</taxon>
        <taxon>Pseudomonadati</taxon>
        <taxon>Pseudomonadota</taxon>
        <taxon>Gammaproteobacteria</taxon>
        <taxon>Moraxellales</taxon>
        <taxon>Moraxellaceae</taxon>
        <taxon>Acinetobacter</taxon>
        <taxon>Acinetobacter calcoaceticus/baumannii complex</taxon>
    </lineage>
</organism>
<gene>
    <name evidence="2" type="ORF">GNY86_13305</name>
</gene>
<dbReference type="AlphaFoldDB" id="A0A6I4HN93"/>
<dbReference type="RefSeq" id="WP_057690205.1">
    <property type="nucleotide sequence ID" value="NZ_CP033869.1"/>
</dbReference>
<dbReference type="EMBL" id="WPIP01000100">
    <property type="protein sequence ID" value="MVM92502.1"/>
    <property type="molecule type" value="Genomic_DNA"/>
</dbReference>
<reference evidence="2 3" key="1">
    <citation type="submission" date="2019-11" db="EMBL/GenBank/DDBJ databases">
        <title>Multidrug-resistant Acinetobacter baumannii moving toward extensively drug-resistant over fifteen years in South of Brazil.</title>
        <authorList>
            <person name="Fedrigo N.H."/>
            <person name="Cerdeira L."/>
            <person name="Fuga B."/>
            <person name="Marini P.V.B."/>
            <person name="Shinohara D.R."/>
            <person name="Carrara-Marroni F.E."/>
            <person name="Lincopan N."/>
            <person name="Tognim M.C.B."/>
        </authorList>
    </citation>
    <scope>NUCLEOTIDE SEQUENCE [LARGE SCALE GENOMIC DNA]</scope>
    <source>
        <strain evidence="2 3">Ac576</strain>
    </source>
</reference>
<evidence type="ECO:0000313" key="3">
    <source>
        <dbReference type="Proteomes" id="UP000439424"/>
    </source>
</evidence>
<name>A0A6I4HN93_ACIBA</name>
<feature type="region of interest" description="Disordered" evidence="1">
    <location>
        <begin position="103"/>
        <end position="123"/>
    </location>
</feature>
<evidence type="ECO:0000313" key="2">
    <source>
        <dbReference type="EMBL" id="MVM92502.1"/>
    </source>
</evidence>
<proteinExistence type="predicted"/>
<dbReference type="Proteomes" id="UP000439424">
    <property type="component" value="Unassembled WGS sequence"/>
</dbReference>
<feature type="compositionally biased region" description="Polar residues" evidence="1">
    <location>
        <begin position="19"/>
        <end position="34"/>
    </location>
</feature>
<comment type="caution">
    <text evidence="2">The sequence shown here is derived from an EMBL/GenBank/DDBJ whole genome shotgun (WGS) entry which is preliminary data.</text>
</comment>
<protein>
    <submittedName>
        <fullName evidence="2">Uncharacterized protein</fullName>
    </submittedName>
</protein>
<feature type="region of interest" description="Disordered" evidence="1">
    <location>
        <begin position="17"/>
        <end position="47"/>
    </location>
</feature>
<evidence type="ECO:0000256" key="1">
    <source>
        <dbReference type="SAM" id="MobiDB-lite"/>
    </source>
</evidence>
<sequence length="123" mass="14356">MMRRLKQRQRQQRSIFAMLQSNSRETSTFKSSESVAPKEQQAQAAKPRYIYTDLGKEKLCKHCQEYWPVDSEFWFMVKAKRKDGSVVHRPDSACKGCYDSTYRPNLSKGKYQKRSNHEKGAAA</sequence>